<organism evidence="1 2">
    <name type="scientific">Kordiimonas lipolytica</name>
    <dbReference type="NCBI Taxonomy" id="1662421"/>
    <lineage>
        <taxon>Bacteria</taxon>
        <taxon>Pseudomonadati</taxon>
        <taxon>Pseudomonadota</taxon>
        <taxon>Alphaproteobacteria</taxon>
        <taxon>Kordiimonadales</taxon>
        <taxon>Kordiimonadaceae</taxon>
        <taxon>Kordiimonas</taxon>
    </lineage>
</organism>
<evidence type="ECO:0000313" key="1">
    <source>
        <dbReference type="EMBL" id="MFC4348443.1"/>
    </source>
</evidence>
<protein>
    <submittedName>
        <fullName evidence="1">Uncharacterized protein</fullName>
    </submittedName>
</protein>
<keyword evidence="2" id="KW-1185">Reference proteome</keyword>
<reference evidence="2" key="1">
    <citation type="journal article" date="2019" name="Int. J. Syst. Evol. Microbiol.">
        <title>The Global Catalogue of Microorganisms (GCM) 10K type strain sequencing project: providing services to taxonomists for standard genome sequencing and annotation.</title>
        <authorList>
            <consortium name="The Broad Institute Genomics Platform"/>
            <consortium name="The Broad Institute Genome Sequencing Center for Infectious Disease"/>
            <person name="Wu L."/>
            <person name="Ma J."/>
        </authorList>
    </citation>
    <scope>NUCLEOTIDE SEQUENCE [LARGE SCALE GENOMIC DNA]</scope>
    <source>
        <strain evidence="2">CGMCC 1.15304</strain>
    </source>
</reference>
<name>A0ABV8UB92_9PROT</name>
<comment type="caution">
    <text evidence="1">The sequence shown here is derived from an EMBL/GenBank/DDBJ whole genome shotgun (WGS) entry which is preliminary data.</text>
</comment>
<sequence>MSITAMITAVAAVVVAIVQTQVMHDEAMMEREHARLSVLPSVLVYTGSHVGDTEGSFRIGAVNQGIGPASIEGLTVKVDGKPQLTWAQVVALGTDDLVHIDGSERNVDTVSVTNLDPGVLMPADARVEALKLETKPDIATLLRDQLTSRVTISLCYCSLYRECWTVDNINTRPAPVNSCKAEETFFRNEG</sequence>
<evidence type="ECO:0000313" key="2">
    <source>
        <dbReference type="Proteomes" id="UP001595776"/>
    </source>
</evidence>
<dbReference type="Proteomes" id="UP001595776">
    <property type="component" value="Unassembled WGS sequence"/>
</dbReference>
<gene>
    <name evidence="1" type="ORF">ACFO5Q_11340</name>
</gene>
<dbReference type="EMBL" id="JBHSCR010000007">
    <property type="protein sequence ID" value="MFC4348443.1"/>
    <property type="molecule type" value="Genomic_DNA"/>
</dbReference>
<accession>A0ABV8UB92</accession>
<dbReference type="RefSeq" id="WP_156431901.1">
    <property type="nucleotide sequence ID" value="NZ_JBHSCR010000007.1"/>
</dbReference>
<proteinExistence type="predicted"/>